<gene>
    <name evidence="9" type="ORF">HG543_01415</name>
</gene>
<evidence type="ECO:0000256" key="5">
    <source>
        <dbReference type="ARBA" id="ARBA00022777"/>
    </source>
</evidence>
<feature type="region of interest" description="Disordered" evidence="7">
    <location>
        <begin position="488"/>
        <end position="511"/>
    </location>
</feature>
<feature type="domain" description="Protein kinase" evidence="8">
    <location>
        <begin position="1"/>
        <end position="257"/>
    </location>
</feature>
<dbReference type="InterPro" id="IPR011009">
    <property type="entry name" value="Kinase-like_dom_sf"/>
</dbReference>
<dbReference type="GO" id="GO:0005524">
    <property type="term" value="F:ATP binding"/>
    <property type="evidence" value="ECO:0007669"/>
    <property type="project" value="UniProtKB-KW"/>
</dbReference>
<evidence type="ECO:0000256" key="6">
    <source>
        <dbReference type="ARBA" id="ARBA00022840"/>
    </source>
</evidence>
<dbReference type="EMBL" id="JABBJJ010000004">
    <property type="protein sequence ID" value="NMO13522.1"/>
    <property type="molecule type" value="Genomic_DNA"/>
</dbReference>
<reference evidence="9 10" key="1">
    <citation type="submission" date="2020-04" db="EMBL/GenBank/DDBJ databases">
        <title>Draft genome of Pyxidicoccus fallax type strain.</title>
        <authorList>
            <person name="Whitworth D.E."/>
        </authorList>
    </citation>
    <scope>NUCLEOTIDE SEQUENCE [LARGE SCALE GENOMIC DNA]</scope>
    <source>
        <strain evidence="9 10">DSM 14698</strain>
    </source>
</reference>
<keyword evidence="2" id="KW-0723">Serine/threonine-protein kinase</keyword>
<dbReference type="PANTHER" id="PTHR43289:SF6">
    <property type="entry name" value="SERINE_THREONINE-PROTEIN KINASE NEKL-3"/>
    <property type="match status" value="1"/>
</dbReference>
<dbReference type="Proteomes" id="UP000518300">
    <property type="component" value="Unassembled WGS sequence"/>
</dbReference>
<dbReference type="GO" id="GO:0004674">
    <property type="term" value="F:protein serine/threonine kinase activity"/>
    <property type="evidence" value="ECO:0007669"/>
    <property type="project" value="UniProtKB-KW"/>
</dbReference>
<dbReference type="InterPro" id="IPR000719">
    <property type="entry name" value="Prot_kinase_dom"/>
</dbReference>
<evidence type="ECO:0000259" key="8">
    <source>
        <dbReference type="PROSITE" id="PS50011"/>
    </source>
</evidence>
<evidence type="ECO:0000256" key="1">
    <source>
        <dbReference type="ARBA" id="ARBA00012513"/>
    </source>
</evidence>
<dbReference type="InterPro" id="IPR008271">
    <property type="entry name" value="Ser/Thr_kinase_AS"/>
</dbReference>
<evidence type="ECO:0000256" key="2">
    <source>
        <dbReference type="ARBA" id="ARBA00022527"/>
    </source>
</evidence>
<evidence type="ECO:0000313" key="9">
    <source>
        <dbReference type="EMBL" id="NMO13522.1"/>
    </source>
</evidence>
<dbReference type="PANTHER" id="PTHR43289">
    <property type="entry name" value="MITOGEN-ACTIVATED PROTEIN KINASE KINASE KINASE 20-RELATED"/>
    <property type="match status" value="1"/>
</dbReference>
<evidence type="ECO:0000256" key="3">
    <source>
        <dbReference type="ARBA" id="ARBA00022679"/>
    </source>
</evidence>
<proteinExistence type="predicted"/>
<feature type="compositionally biased region" description="Polar residues" evidence="7">
    <location>
        <begin position="491"/>
        <end position="511"/>
    </location>
</feature>
<feature type="compositionally biased region" description="Low complexity" evidence="7">
    <location>
        <begin position="403"/>
        <end position="414"/>
    </location>
</feature>
<dbReference type="SMART" id="SM00220">
    <property type="entry name" value="S_TKc"/>
    <property type="match status" value="1"/>
</dbReference>
<dbReference type="PROSITE" id="PS00108">
    <property type="entry name" value="PROTEIN_KINASE_ST"/>
    <property type="match status" value="1"/>
</dbReference>
<dbReference type="EC" id="2.7.11.1" evidence="1"/>
<feature type="compositionally biased region" description="Low complexity" evidence="7">
    <location>
        <begin position="338"/>
        <end position="368"/>
    </location>
</feature>
<dbReference type="Gene3D" id="1.10.510.10">
    <property type="entry name" value="Transferase(Phosphotransferase) domain 1"/>
    <property type="match status" value="1"/>
</dbReference>
<keyword evidence="6" id="KW-0067">ATP-binding</keyword>
<protein>
    <recommendedName>
        <fullName evidence="1">non-specific serine/threonine protein kinase</fullName>
        <ecNumber evidence="1">2.7.11.1</ecNumber>
    </recommendedName>
</protein>
<keyword evidence="5 9" id="KW-0418">Kinase</keyword>
<accession>A0A848L5H1</accession>
<evidence type="ECO:0000256" key="4">
    <source>
        <dbReference type="ARBA" id="ARBA00022741"/>
    </source>
</evidence>
<feature type="region of interest" description="Disordered" evidence="7">
    <location>
        <begin position="338"/>
        <end position="429"/>
    </location>
</feature>
<dbReference type="Gene3D" id="3.30.200.20">
    <property type="entry name" value="Phosphorylase Kinase, domain 1"/>
    <property type="match status" value="1"/>
</dbReference>
<dbReference type="SUPFAM" id="SSF56112">
    <property type="entry name" value="Protein kinase-like (PK-like)"/>
    <property type="match status" value="1"/>
</dbReference>
<dbReference type="AlphaFoldDB" id="A0A848L5H1"/>
<sequence>MGVVYEGEHATIGRKVAIKLIREELTRGPHARDLLTEARAASAIRHHGIIDVHGFGHEPGVGQYLVMEFLEGHSLDRVIQKRAPFTLAEAGGVLCEVLDALSAAHAEGVIHRDLKPSNIFIARQSNGAEYVKVLDFGLAKRTDVPHGTTSQTHSSLIVGTPLYMAPEQARGEAVGPRTDLYAVGVIAFELLTGKRPFSGRSPMEIVAHHLRSPPPAPSSLVELPPEADALVLRLLAKEPHQRPSTAIEVAEALRALLPQGARSSPTPARRFLSTLPPASGVATADATTATLPPPPGDSRPPGALAPQGARRRWSAAAGGLLALALGAGLMALRGPTEPVPAAASAPPVGSVPPATQQAPTAPAVGAPGTELQAPPAREPAPVATTHPGSPVRTAPAARKRKAPVAAQPSVATAAAPPPPTASPEPAPERAAAGTLHLTVKGAWADVWVDDQLRGSVPPLHSYPLPAGEHVLELRNPAFPPYRRKVVIPPNGSLSHTVDFTSPAQDSSEPDP</sequence>
<dbReference type="PROSITE" id="PS50011">
    <property type="entry name" value="PROTEIN_KINASE_DOM"/>
    <property type="match status" value="1"/>
</dbReference>
<feature type="region of interest" description="Disordered" evidence="7">
    <location>
        <begin position="260"/>
        <end position="310"/>
    </location>
</feature>
<dbReference type="CDD" id="cd14014">
    <property type="entry name" value="STKc_PknB_like"/>
    <property type="match status" value="1"/>
</dbReference>
<name>A0A848L5H1_9BACT</name>
<dbReference type="Pfam" id="PF00069">
    <property type="entry name" value="Pkinase"/>
    <property type="match status" value="1"/>
</dbReference>
<dbReference type="FunFam" id="1.10.510.10:FF:000021">
    <property type="entry name" value="Serine/threonine protein kinase"/>
    <property type="match status" value="1"/>
</dbReference>
<keyword evidence="3" id="KW-0808">Transferase</keyword>
<feature type="compositionally biased region" description="Pro residues" evidence="7">
    <location>
        <begin position="415"/>
        <end position="425"/>
    </location>
</feature>
<evidence type="ECO:0000256" key="7">
    <source>
        <dbReference type="SAM" id="MobiDB-lite"/>
    </source>
</evidence>
<keyword evidence="4" id="KW-0547">Nucleotide-binding</keyword>
<keyword evidence="10" id="KW-1185">Reference proteome</keyword>
<evidence type="ECO:0000313" key="10">
    <source>
        <dbReference type="Proteomes" id="UP000518300"/>
    </source>
</evidence>
<comment type="caution">
    <text evidence="9">The sequence shown here is derived from an EMBL/GenBank/DDBJ whole genome shotgun (WGS) entry which is preliminary data.</text>
</comment>
<organism evidence="9 10">
    <name type="scientific">Pyxidicoccus fallax</name>
    <dbReference type="NCBI Taxonomy" id="394095"/>
    <lineage>
        <taxon>Bacteria</taxon>
        <taxon>Pseudomonadati</taxon>
        <taxon>Myxococcota</taxon>
        <taxon>Myxococcia</taxon>
        <taxon>Myxococcales</taxon>
        <taxon>Cystobacterineae</taxon>
        <taxon>Myxococcaceae</taxon>
        <taxon>Pyxidicoccus</taxon>
    </lineage>
</organism>